<comment type="caution">
    <text evidence="10">The sequence shown here is derived from an EMBL/GenBank/DDBJ whole genome shotgun (WGS) entry which is preliminary data.</text>
</comment>
<organism evidence="10 11">
    <name type="scientific">Pelolinea submarina</name>
    <dbReference type="NCBI Taxonomy" id="913107"/>
    <lineage>
        <taxon>Bacteria</taxon>
        <taxon>Bacillati</taxon>
        <taxon>Chloroflexota</taxon>
        <taxon>Anaerolineae</taxon>
        <taxon>Anaerolineales</taxon>
        <taxon>Anaerolineaceae</taxon>
        <taxon>Pelolinea</taxon>
    </lineage>
</organism>
<dbReference type="PROSITE" id="PS00211">
    <property type="entry name" value="ABC_TRANSPORTER_1"/>
    <property type="match status" value="1"/>
</dbReference>
<dbReference type="InterPro" id="IPR027417">
    <property type="entry name" value="P-loop_NTPase"/>
</dbReference>
<dbReference type="InterPro" id="IPR003439">
    <property type="entry name" value="ABC_transporter-like_ATP-bd"/>
</dbReference>
<evidence type="ECO:0000256" key="7">
    <source>
        <dbReference type="ARBA" id="ARBA00022967"/>
    </source>
</evidence>
<feature type="domain" description="ABC transporter" evidence="9">
    <location>
        <begin position="280"/>
        <end position="521"/>
    </location>
</feature>
<dbReference type="InterPro" id="IPR017871">
    <property type="entry name" value="ABC_transporter-like_CS"/>
</dbReference>
<dbReference type="Proteomes" id="UP000256388">
    <property type="component" value="Unassembled WGS sequence"/>
</dbReference>
<dbReference type="InterPro" id="IPR003593">
    <property type="entry name" value="AAA+_ATPase"/>
</dbReference>
<dbReference type="SUPFAM" id="SSF52540">
    <property type="entry name" value="P-loop containing nucleoside triphosphate hydrolases"/>
    <property type="match status" value="2"/>
</dbReference>
<dbReference type="SMART" id="SM00382">
    <property type="entry name" value="AAA"/>
    <property type="match status" value="2"/>
</dbReference>
<sequence>MVLSAPVKPLFIQRMKNMLNDIILDIRNVTKEFPGVVALDDVSFQIKRGEIHGICGENGAGKSTLMMIMKGVYPWGSYSGDIIYEGKELKLENRSIRQASDEGIAIVYQELTLVPNMTVGENVYLGREPRTSTGINWNELFANTQQILDKYHLEIDANELVKNLGVGKMQMTEIAKALSENAKILILDEPTSALSEEETERLMGILRVLKSHGVTCIYITHKLSELFEIADTVTVLRDGRVITSQPTKQLNEEMLIGHMVGRKMKERFPKSRRKPGKEIFEVQDLHAIDPGDSTQNVVNGVSFNLREGEILGIAGLMGSGRTELVSTLFGEYGKIRSGKVLLDGKEIEISSANRSMRNGISLVPEDRKKFGLVLIQSIQKNISLANLDQFSKWYKIDFMAEIKATDSIAEKLAIKAPSLSVLCETLSGGNQQKVVIAKWLLSDPRILIMDDPTRGIDVGAKYEIYKLMNELAEKGIAIIMISSEMEEVIGMSDRIMVMCEGKSMATLEQNEFNQERIMALATGC</sequence>
<dbReference type="CDD" id="cd03215">
    <property type="entry name" value="ABC_Carb_Monos_II"/>
    <property type="match status" value="1"/>
</dbReference>
<keyword evidence="5" id="KW-0547">Nucleotide-binding</keyword>
<evidence type="ECO:0000256" key="6">
    <source>
        <dbReference type="ARBA" id="ARBA00022840"/>
    </source>
</evidence>
<proteinExistence type="predicted"/>
<dbReference type="Gene3D" id="3.40.50.300">
    <property type="entry name" value="P-loop containing nucleotide triphosphate hydrolases"/>
    <property type="match status" value="2"/>
</dbReference>
<dbReference type="EMBL" id="QUMS01000001">
    <property type="protein sequence ID" value="REG11712.1"/>
    <property type="molecule type" value="Genomic_DNA"/>
</dbReference>
<gene>
    <name evidence="10" type="ORF">DFR64_1604</name>
</gene>
<keyword evidence="7" id="KW-1278">Translocase</keyword>
<feature type="domain" description="ABC transporter" evidence="9">
    <location>
        <begin position="24"/>
        <end position="263"/>
    </location>
</feature>
<keyword evidence="3" id="KW-1003">Cell membrane</keyword>
<evidence type="ECO:0000256" key="1">
    <source>
        <dbReference type="ARBA" id="ARBA00004202"/>
    </source>
</evidence>
<evidence type="ECO:0000259" key="9">
    <source>
        <dbReference type="PROSITE" id="PS50893"/>
    </source>
</evidence>
<keyword evidence="8" id="KW-0472">Membrane</keyword>
<protein>
    <submittedName>
        <fullName evidence="10">Xylose ABC transporter ATP-binding protein</fullName>
    </submittedName>
</protein>
<dbReference type="CDD" id="cd03216">
    <property type="entry name" value="ABC_Carb_Monos_I"/>
    <property type="match status" value="1"/>
</dbReference>
<evidence type="ECO:0000313" key="11">
    <source>
        <dbReference type="Proteomes" id="UP000256388"/>
    </source>
</evidence>
<keyword evidence="4" id="KW-0677">Repeat</keyword>
<dbReference type="FunFam" id="3.40.50.300:FF:000127">
    <property type="entry name" value="Ribose import ATP-binding protein RbsA"/>
    <property type="match status" value="1"/>
</dbReference>
<dbReference type="GO" id="GO:0016887">
    <property type="term" value="F:ATP hydrolysis activity"/>
    <property type="evidence" value="ECO:0007669"/>
    <property type="project" value="InterPro"/>
</dbReference>
<evidence type="ECO:0000313" key="10">
    <source>
        <dbReference type="EMBL" id="REG11712.1"/>
    </source>
</evidence>
<evidence type="ECO:0000256" key="5">
    <source>
        <dbReference type="ARBA" id="ARBA00022741"/>
    </source>
</evidence>
<keyword evidence="11" id="KW-1185">Reference proteome</keyword>
<name>A0A3E0AJB5_9CHLR</name>
<dbReference type="GO" id="GO:0005886">
    <property type="term" value="C:plasma membrane"/>
    <property type="evidence" value="ECO:0007669"/>
    <property type="project" value="UniProtKB-SubCell"/>
</dbReference>
<dbReference type="Pfam" id="PF00005">
    <property type="entry name" value="ABC_tran"/>
    <property type="match status" value="2"/>
</dbReference>
<comment type="subcellular location">
    <subcellularLocation>
        <location evidence="1">Cell membrane</location>
        <topology evidence="1">Peripheral membrane protein</topology>
    </subcellularLocation>
</comment>
<accession>A0A3E0AJB5</accession>
<reference evidence="10 11" key="1">
    <citation type="submission" date="2018-08" db="EMBL/GenBank/DDBJ databases">
        <title>Genomic Encyclopedia of Type Strains, Phase IV (KMG-IV): sequencing the most valuable type-strain genomes for metagenomic binning, comparative biology and taxonomic classification.</title>
        <authorList>
            <person name="Goeker M."/>
        </authorList>
    </citation>
    <scope>NUCLEOTIDE SEQUENCE [LARGE SCALE GENOMIC DNA]</scope>
    <source>
        <strain evidence="10 11">DSM 23923</strain>
    </source>
</reference>
<dbReference type="PANTHER" id="PTHR43790:SF9">
    <property type="entry name" value="GALACTOFURANOSE TRANSPORTER ATP-BINDING PROTEIN YTFR"/>
    <property type="match status" value="1"/>
</dbReference>
<dbReference type="PROSITE" id="PS50893">
    <property type="entry name" value="ABC_TRANSPORTER_2"/>
    <property type="match status" value="2"/>
</dbReference>
<dbReference type="InterPro" id="IPR050107">
    <property type="entry name" value="ABC_carbohydrate_import_ATPase"/>
</dbReference>
<dbReference type="PANTHER" id="PTHR43790">
    <property type="entry name" value="CARBOHYDRATE TRANSPORT ATP-BINDING PROTEIN MG119-RELATED"/>
    <property type="match status" value="1"/>
</dbReference>
<dbReference type="GO" id="GO:0005524">
    <property type="term" value="F:ATP binding"/>
    <property type="evidence" value="ECO:0007669"/>
    <property type="project" value="UniProtKB-KW"/>
</dbReference>
<evidence type="ECO:0000256" key="3">
    <source>
        <dbReference type="ARBA" id="ARBA00022475"/>
    </source>
</evidence>
<evidence type="ECO:0000256" key="2">
    <source>
        <dbReference type="ARBA" id="ARBA00022448"/>
    </source>
</evidence>
<evidence type="ECO:0000256" key="8">
    <source>
        <dbReference type="ARBA" id="ARBA00023136"/>
    </source>
</evidence>
<keyword evidence="2" id="KW-0813">Transport</keyword>
<evidence type="ECO:0000256" key="4">
    <source>
        <dbReference type="ARBA" id="ARBA00022737"/>
    </source>
</evidence>
<keyword evidence="6 10" id="KW-0067">ATP-binding</keyword>
<dbReference type="AlphaFoldDB" id="A0A3E0AJB5"/>